<sequence length="308" mass="34010">MAPQLTKWHFNIDSYLNPWIPRNPSHRLPYLLGRFLGHRHPDRPQHAVGNLVYIFWAFLGVFTSILLILAVNHHVGEFRAHNAPMIVASFGAAAVLEFYSIEAPLAQPRNAILGQVISALVGTIVATIFGGPERLLQSTSDDPTLGFRSLVYRWAGGALACAAATACMALTGTVHPPAGATALMAVVDDRIVELGWWYIPIMLLGCALMLGVALLVNNVQRRFPVYWWSPEETGSAWRKDVKEPEGESHVEMDSAKIEIDPTQDVESSSTDAECEQFILIARGLVEVPNHVHLLPEERNLLEAISLRI</sequence>
<dbReference type="PANTHER" id="PTHR33741">
    <property type="entry name" value="TRANSMEMBRANE PROTEIN DDB_G0269096-RELATED"/>
    <property type="match status" value="1"/>
</dbReference>
<organism evidence="2 3">
    <name type="scientific">Pyricularia oryzae</name>
    <name type="common">Rice blast fungus</name>
    <name type="synonym">Magnaporthe oryzae</name>
    <dbReference type="NCBI Taxonomy" id="318829"/>
    <lineage>
        <taxon>Eukaryota</taxon>
        <taxon>Fungi</taxon>
        <taxon>Dikarya</taxon>
        <taxon>Ascomycota</taxon>
        <taxon>Pezizomycotina</taxon>
        <taxon>Sordariomycetes</taxon>
        <taxon>Sordariomycetidae</taxon>
        <taxon>Magnaporthales</taxon>
        <taxon>Pyriculariaceae</taxon>
        <taxon>Pyricularia</taxon>
    </lineage>
</organism>
<name>A0A4P7N531_PYROR</name>
<proteinExistence type="predicted"/>
<protein>
    <recommendedName>
        <fullName evidence="1">HPP transmembrane region domain-containing protein</fullName>
    </recommendedName>
</protein>
<dbReference type="VEuPathDB" id="FungiDB:M_BR32_EuGene_00115761"/>
<dbReference type="Proteomes" id="UP000294847">
    <property type="component" value="Chromosome 1"/>
</dbReference>
<dbReference type="AlphaFoldDB" id="A0A4P7N531"/>
<dbReference type="EMBL" id="CP034204">
    <property type="protein sequence ID" value="QBZ55080.1"/>
    <property type="molecule type" value="Genomic_DNA"/>
</dbReference>
<dbReference type="Pfam" id="PF04982">
    <property type="entry name" value="TM_HPP"/>
    <property type="match status" value="1"/>
</dbReference>
<dbReference type="InterPro" id="IPR058581">
    <property type="entry name" value="TM_HPP"/>
</dbReference>
<evidence type="ECO:0000259" key="1">
    <source>
        <dbReference type="Pfam" id="PF04982"/>
    </source>
</evidence>
<gene>
    <name evidence="2" type="ORF">PoMZ_10796</name>
</gene>
<dbReference type="InterPro" id="IPR007065">
    <property type="entry name" value="HPP"/>
</dbReference>
<accession>A0A4P7N531</accession>
<evidence type="ECO:0000313" key="3">
    <source>
        <dbReference type="Proteomes" id="UP000294847"/>
    </source>
</evidence>
<reference evidence="2 3" key="1">
    <citation type="journal article" date="2019" name="Mol. Biol. Evol.">
        <title>Blast fungal genomes show frequent chromosomal changes, gene gains and losses, and effector gene turnover.</title>
        <authorList>
            <person name="Gomez Luciano L.B."/>
            <person name="Jason Tsai I."/>
            <person name="Chuma I."/>
            <person name="Tosa Y."/>
            <person name="Chen Y.H."/>
            <person name="Li J.Y."/>
            <person name="Li M.Y."/>
            <person name="Jade Lu M.Y."/>
            <person name="Nakayashiki H."/>
            <person name="Li W.H."/>
        </authorList>
    </citation>
    <scope>NUCLEOTIDE SEQUENCE [LARGE SCALE GENOMIC DNA]</scope>
    <source>
        <strain evidence="2">MZ5-1-6</strain>
    </source>
</reference>
<evidence type="ECO:0000313" key="2">
    <source>
        <dbReference type="EMBL" id="QBZ55080.1"/>
    </source>
</evidence>
<dbReference type="PANTHER" id="PTHR33741:SF5">
    <property type="entry name" value="TRANSMEMBRANE PROTEIN DDB_G0269096-RELATED"/>
    <property type="match status" value="1"/>
</dbReference>
<feature type="domain" description="HPP transmembrane region" evidence="1">
    <location>
        <begin position="49"/>
        <end position="224"/>
    </location>
</feature>